<dbReference type="SUPFAM" id="SSF46977">
    <property type="entry name" value="Succinate dehydrogenase/fumarate reductase flavoprotein C-terminal domain"/>
    <property type="match status" value="1"/>
</dbReference>
<reference evidence="6" key="1">
    <citation type="submission" date="2022-05" db="EMBL/GenBank/DDBJ databases">
        <title>Comparative Genomics of Spacecraft Associated Microbes.</title>
        <authorList>
            <person name="Tran M.T."/>
            <person name="Wright A."/>
            <person name="Seuylemezian A."/>
            <person name="Eisen J."/>
            <person name="Coil D."/>
        </authorList>
    </citation>
    <scope>NUCLEOTIDE SEQUENCE</scope>
    <source>
        <strain evidence="6">214.1.1</strain>
    </source>
</reference>
<dbReference type="EMBL" id="JAMBOL010000006">
    <property type="protein sequence ID" value="MCM3714251.1"/>
    <property type="molecule type" value="Genomic_DNA"/>
</dbReference>
<dbReference type="PANTHER" id="PTHR11632">
    <property type="entry name" value="SUCCINATE DEHYDROGENASE 2 FLAVOPROTEIN SUBUNIT"/>
    <property type="match status" value="1"/>
</dbReference>
<proteinExistence type="predicted"/>
<feature type="active site" description="Proton acceptor" evidence="3">
    <location>
        <position position="289"/>
    </location>
</feature>
<accession>A0A9X2DNM1</accession>
<evidence type="ECO:0000256" key="2">
    <source>
        <dbReference type="ARBA" id="ARBA00023002"/>
    </source>
</evidence>
<dbReference type="GO" id="GO:0033765">
    <property type="term" value="F:steroid dehydrogenase activity, acting on the CH-CH group of donors"/>
    <property type="evidence" value="ECO:0007669"/>
    <property type="project" value="UniProtKB-ARBA"/>
</dbReference>
<dbReference type="PIRSF" id="PIRSF000171">
    <property type="entry name" value="SDHA_APRA_LASPO"/>
    <property type="match status" value="1"/>
</dbReference>
<dbReference type="SUPFAM" id="SSF51905">
    <property type="entry name" value="FAD/NAD(P)-binding domain"/>
    <property type="match status" value="1"/>
</dbReference>
<comment type="caution">
    <text evidence="6">The sequence shown here is derived from an EMBL/GenBank/DDBJ whole genome shotgun (WGS) entry which is preliminary data.</text>
</comment>
<dbReference type="InterPro" id="IPR003953">
    <property type="entry name" value="FAD-dep_OxRdtase_2_FAD-bd"/>
</dbReference>
<evidence type="ECO:0000256" key="3">
    <source>
        <dbReference type="PIRSR" id="PIRSR000171-1"/>
    </source>
</evidence>
<dbReference type="Gene3D" id="3.50.50.60">
    <property type="entry name" value="FAD/NAD(P)-binding domain"/>
    <property type="match status" value="1"/>
</dbReference>
<dbReference type="Gene3D" id="3.90.700.10">
    <property type="entry name" value="Succinate dehydrogenase/fumarate reductase flavoprotein, catalytic domain"/>
    <property type="match status" value="1"/>
</dbReference>
<keyword evidence="7" id="KW-1185">Reference proteome</keyword>
<dbReference type="Pfam" id="PF00890">
    <property type="entry name" value="FAD_binding_2"/>
    <property type="match status" value="1"/>
</dbReference>
<name>A0A9X2DNM1_9BACI</name>
<dbReference type="PRINTS" id="PR00368">
    <property type="entry name" value="FADPNR"/>
</dbReference>
<dbReference type="InterPro" id="IPR037099">
    <property type="entry name" value="Fum_R/Succ_DH_flav-like_C_sf"/>
</dbReference>
<dbReference type="InterPro" id="IPR015939">
    <property type="entry name" value="Fum_Rdtase/Succ_DH_flav-like_C"/>
</dbReference>
<sequence>MTANNYETDVLVVGSGAAGMMAARAAADEGANVIIADKSLIGRGGATIIAQMTVAVALGEAEEDSTELHFEDTMVGSRGLGDAEIIRAIVERGPEVINEVEGYGVKWARTEDGKRSQVVSPGHSKRRCVYVDILNTGGATANGLKRAIWKDEKITRLKNVMITRLVKHEGRVVGAVGFSMEDMVPISISASQVILATGGLTEVYERNSASSNMTGDGFILAAEAGGELRDMEMVQFFPIAHLFPPLVGIDPIMWDPFRYKLGGRLLNGEHEEFMQRYNGEVAGKYTATRDLTSYAIFKEVEAGRGSEHGGAYLDFRMVPEDKLKEGFGPVIDILKSQGVDLTKQMVEVAPMAHFMLGGVKVDKAMKTTVPNLLACGELIYGMHGANRLSGNAITEALVTGRIAGETAAKDLQQREDEIVKKELEQEWAQLQAFWYPEKVEKDEDSILGLRRKIQKILWKGSGPLRTEGELQQALGEIEQVEAEVKEVALAPQDSYALSLVEKIEAVNMARLGKAIIQGAIERKETRGAHVRLDYPEQLEKAYSSLFTLNEAGEWTFNKVEME</sequence>
<dbReference type="InterPro" id="IPR027477">
    <property type="entry name" value="Succ_DH/fumarate_Rdtase_cat_sf"/>
</dbReference>
<dbReference type="PANTHER" id="PTHR11632:SF51">
    <property type="entry name" value="SUCCINATE DEHYDROGENASE [UBIQUINONE] FLAVOPROTEIN SUBUNIT, MITOCHONDRIAL"/>
    <property type="match status" value="1"/>
</dbReference>
<dbReference type="InterPro" id="IPR036188">
    <property type="entry name" value="FAD/NAD-bd_sf"/>
</dbReference>
<evidence type="ECO:0000313" key="6">
    <source>
        <dbReference type="EMBL" id="MCM3714251.1"/>
    </source>
</evidence>
<dbReference type="Pfam" id="PF02910">
    <property type="entry name" value="Succ_DH_flav_C"/>
    <property type="match status" value="1"/>
</dbReference>
<dbReference type="Gene3D" id="1.20.58.100">
    <property type="entry name" value="Fumarate reductase/succinate dehydrogenase flavoprotein-like, C-terminal domain"/>
    <property type="match status" value="1"/>
</dbReference>
<keyword evidence="2" id="KW-0560">Oxidoreductase</keyword>
<dbReference type="SUPFAM" id="SSF56425">
    <property type="entry name" value="Succinate dehydrogenase/fumarate reductase flavoprotein, catalytic domain"/>
    <property type="match status" value="1"/>
</dbReference>
<dbReference type="RefSeq" id="WP_251223044.1">
    <property type="nucleotide sequence ID" value="NZ_JAMBOL010000006.1"/>
</dbReference>
<dbReference type="AlphaFoldDB" id="A0A9X2DNM1"/>
<evidence type="ECO:0000259" key="4">
    <source>
        <dbReference type="Pfam" id="PF00890"/>
    </source>
</evidence>
<dbReference type="Proteomes" id="UP001139179">
    <property type="component" value="Unassembled WGS sequence"/>
</dbReference>
<evidence type="ECO:0000256" key="1">
    <source>
        <dbReference type="ARBA" id="ARBA00022630"/>
    </source>
</evidence>
<feature type="domain" description="Fumarate reductase/succinate dehydrogenase flavoprotein-like C-terminal" evidence="5">
    <location>
        <begin position="450"/>
        <end position="544"/>
    </location>
</feature>
<organism evidence="6 7">
    <name type="scientific">Halalkalibacter oceani</name>
    <dbReference type="NCBI Taxonomy" id="1653776"/>
    <lineage>
        <taxon>Bacteria</taxon>
        <taxon>Bacillati</taxon>
        <taxon>Bacillota</taxon>
        <taxon>Bacilli</taxon>
        <taxon>Bacillales</taxon>
        <taxon>Bacillaceae</taxon>
        <taxon>Halalkalibacter</taxon>
    </lineage>
</organism>
<evidence type="ECO:0000313" key="7">
    <source>
        <dbReference type="Proteomes" id="UP001139179"/>
    </source>
</evidence>
<keyword evidence="1" id="KW-0285">Flavoprotein</keyword>
<feature type="domain" description="FAD-dependent oxidoreductase 2 FAD-binding" evidence="4">
    <location>
        <begin position="9"/>
        <end position="392"/>
    </location>
</feature>
<protein>
    <submittedName>
        <fullName evidence="6">FAD-binding protein</fullName>
    </submittedName>
</protein>
<evidence type="ECO:0000259" key="5">
    <source>
        <dbReference type="Pfam" id="PF02910"/>
    </source>
</evidence>
<gene>
    <name evidence="6" type="ORF">M3202_09145</name>
</gene>
<dbReference type="InterPro" id="IPR030664">
    <property type="entry name" value="SdhA/FrdA/AprA"/>
</dbReference>